<evidence type="ECO:0000256" key="8">
    <source>
        <dbReference type="PROSITE-ProRule" id="PRU01373"/>
    </source>
</evidence>
<dbReference type="GO" id="GO:0016740">
    <property type="term" value="F:transferase activity"/>
    <property type="evidence" value="ECO:0007669"/>
    <property type="project" value="UniProtKB-KW"/>
</dbReference>
<dbReference type="GO" id="GO:0008360">
    <property type="term" value="P:regulation of cell shape"/>
    <property type="evidence" value="ECO:0007669"/>
    <property type="project" value="UniProtKB-UniRule"/>
</dbReference>
<sequence length="491" mass="53301">MNKLAKRAAAAFLSGLLIIGQASPAWAVQDDSNYGPGFTTAAESESAPTDTPAENQADPNAGTTAPDAGVTTPEDAANAQQAADDTAQGDAEAEAAARFAEEEAARQAVIANTPYVQIQVLRPDTTWTDPVVGDTPVTADEGFRSVSIYLNNIVGDVLYRTYTGAHGWSDWAMNGGHTTVWDDGALVEAIQLRFNGFARNKFDIYYCTTLNDGTELGWARNSGTAGTMGTGKVLKGFRVSLWGKDVEGASYNMENAVEAAFPDGVQIVDGVVSYTNGTGVPFTGWGWNDKDRYYFVDNAPVTGWQYIDGFKYYFDETGKLLTDLEPIVGNNGPFLISINKQMNCMTIFAQDGANGFIIPVKTFLTSTGPDTPLGTFQTPAKYRWRDMNHGIFTQYATRIYKGFLIHSILYSSPDPMTLDPMTYNYLGIAESAGCVRLVSGEAKWVYDHCGIGTTVNIYNSEKPGPYDRPAIEQTIPADQTWDPTDPLFAQQ</sequence>
<feature type="active site" description="Proton donor/acceptor" evidence="8">
    <location>
        <position position="406"/>
    </location>
</feature>
<feature type="chain" id="PRO_5044372648" evidence="10">
    <location>
        <begin position="28"/>
        <end position="491"/>
    </location>
</feature>
<accession>A0A1I0K1Y4</accession>
<dbReference type="InterPro" id="IPR050979">
    <property type="entry name" value="LD-transpeptidase"/>
</dbReference>
<dbReference type="PROSITE" id="PS51170">
    <property type="entry name" value="CW"/>
    <property type="match status" value="1"/>
</dbReference>
<dbReference type="Pfam" id="PF03734">
    <property type="entry name" value="YkuD"/>
    <property type="match status" value="1"/>
</dbReference>
<dbReference type="GO" id="GO:0018104">
    <property type="term" value="P:peptidoglycan-protein cross-linking"/>
    <property type="evidence" value="ECO:0007669"/>
    <property type="project" value="TreeGrafter"/>
</dbReference>
<dbReference type="UniPathway" id="UPA00219"/>
<feature type="signal peptide" evidence="10">
    <location>
        <begin position="1"/>
        <end position="27"/>
    </location>
</feature>
<dbReference type="Gene3D" id="2.40.440.10">
    <property type="entry name" value="L,D-transpeptidase catalytic domain-like"/>
    <property type="match status" value="1"/>
</dbReference>
<evidence type="ECO:0000259" key="11">
    <source>
        <dbReference type="PROSITE" id="PS52029"/>
    </source>
</evidence>
<keyword evidence="10" id="KW-0732">Signal</keyword>
<keyword evidence="6 8" id="KW-0961">Cell wall biogenesis/degradation</keyword>
<dbReference type="SUPFAM" id="SSF141523">
    <property type="entry name" value="L,D-transpeptidase catalytic domain-like"/>
    <property type="match status" value="1"/>
</dbReference>
<organism evidence="12 13">
    <name type="scientific">Enterocloster lavalensis</name>
    <dbReference type="NCBI Taxonomy" id="460384"/>
    <lineage>
        <taxon>Bacteria</taxon>
        <taxon>Bacillati</taxon>
        <taxon>Bacillota</taxon>
        <taxon>Clostridia</taxon>
        <taxon>Lachnospirales</taxon>
        <taxon>Lachnospiraceae</taxon>
        <taxon>Enterocloster</taxon>
    </lineage>
</organism>
<evidence type="ECO:0000313" key="12">
    <source>
        <dbReference type="EMBL" id="SEU17404.1"/>
    </source>
</evidence>
<feature type="domain" description="L,D-TPase catalytic" evidence="11">
    <location>
        <begin position="334"/>
        <end position="458"/>
    </location>
</feature>
<keyword evidence="4 8" id="KW-0133">Cell shape</keyword>
<evidence type="ECO:0000313" key="13">
    <source>
        <dbReference type="Proteomes" id="UP000198508"/>
    </source>
</evidence>
<dbReference type="SUPFAM" id="SSF69360">
    <property type="entry name" value="Cell wall binding repeat"/>
    <property type="match status" value="1"/>
</dbReference>
<dbReference type="AlphaFoldDB" id="A0A1I0K1Y4"/>
<evidence type="ECO:0000256" key="3">
    <source>
        <dbReference type="ARBA" id="ARBA00022737"/>
    </source>
</evidence>
<evidence type="ECO:0000256" key="9">
    <source>
        <dbReference type="SAM" id="MobiDB-lite"/>
    </source>
</evidence>
<dbReference type="CDD" id="cd16913">
    <property type="entry name" value="YkuD_like"/>
    <property type="match status" value="1"/>
</dbReference>
<dbReference type="RefSeq" id="WP_092370796.1">
    <property type="nucleotide sequence ID" value="NZ_CABJCG010000023.1"/>
</dbReference>
<dbReference type="PANTHER" id="PTHR30582:SF2">
    <property type="entry name" value="L,D-TRANSPEPTIDASE YCIB-RELATED"/>
    <property type="match status" value="1"/>
</dbReference>
<dbReference type="Proteomes" id="UP000198508">
    <property type="component" value="Unassembled WGS sequence"/>
</dbReference>
<evidence type="ECO:0000256" key="5">
    <source>
        <dbReference type="ARBA" id="ARBA00022984"/>
    </source>
</evidence>
<dbReference type="GO" id="GO:0071972">
    <property type="term" value="F:peptidoglycan L,D-transpeptidase activity"/>
    <property type="evidence" value="ECO:0007669"/>
    <property type="project" value="TreeGrafter"/>
</dbReference>
<dbReference type="Gene3D" id="2.10.270.10">
    <property type="entry name" value="Cholin Binding"/>
    <property type="match status" value="1"/>
</dbReference>
<keyword evidence="5 8" id="KW-0573">Peptidoglycan synthesis</keyword>
<comment type="pathway">
    <text evidence="1 8">Cell wall biogenesis; peptidoglycan biosynthesis.</text>
</comment>
<feature type="repeat" description="Cell wall-binding" evidence="7">
    <location>
        <begin position="301"/>
        <end position="320"/>
    </location>
</feature>
<dbReference type="InterPro" id="IPR038063">
    <property type="entry name" value="Transpep_catalytic_dom"/>
</dbReference>
<evidence type="ECO:0000256" key="4">
    <source>
        <dbReference type="ARBA" id="ARBA00022960"/>
    </source>
</evidence>
<dbReference type="GO" id="GO:0005576">
    <property type="term" value="C:extracellular region"/>
    <property type="evidence" value="ECO:0007669"/>
    <property type="project" value="TreeGrafter"/>
</dbReference>
<feature type="active site" description="Nucleophile" evidence="8">
    <location>
        <position position="434"/>
    </location>
</feature>
<evidence type="ECO:0000256" key="10">
    <source>
        <dbReference type="SAM" id="SignalP"/>
    </source>
</evidence>
<feature type="region of interest" description="Disordered" evidence="9">
    <location>
        <begin position="30"/>
        <end position="75"/>
    </location>
</feature>
<dbReference type="STRING" id="460384.SAMN05216313_14230"/>
<evidence type="ECO:0000256" key="7">
    <source>
        <dbReference type="PROSITE-ProRule" id="PRU00591"/>
    </source>
</evidence>
<proteinExistence type="predicted"/>
<dbReference type="GeneID" id="93276062"/>
<protein>
    <submittedName>
        <fullName evidence="12">L,D-transpeptidase catalytic domain</fullName>
    </submittedName>
</protein>
<evidence type="ECO:0000256" key="1">
    <source>
        <dbReference type="ARBA" id="ARBA00004752"/>
    </source>
</evidence>
<keyword evidence="2" id="KW-0808">Transferase</keyword>
<dbReference type="GO" id="GO:0071555">
    <property type="term" value="P:cell wall organization"/>
    <property type="evidence" value="ECO:0007669"/>
    <property type="project" value="UniProtKB-UniRule"/>
</dbReference>
<feature type="compositionally biased region" description="Polar residues" evidence="9">
    <location>
        <begin position="41"/>
        <end position="63"/>
    </location>
</feature>
<dbReference type="PROSITE" id="PS52029">
    <property type="entry name" value="LD_TPASE"/>
    <property type="match status" value="1"/>
</dbReference>
<keyword evidence="13" id="KW-1185">Reference proteome</keyword>
<name>A0A1I0K1Y4_9FIRM</name>
<dbReference type="InterPro" id="IPR005490">
    <property type="entry name" value="LD_TPept_cat_dom"/>
</dbReference>
<keyword evidence="3" id="KW-0677">Repeat</keyword>
<gene>
    <name evidence="12" type="ORF">SAMN05216313_14230</name>
</gene>
<dbReference type="PANTHER" id="PTHR30582">
    <property type="entry name" value="L,D-TRANSPEPTIDASE"/>
    <property type="match status" value="1"/>
</dbReference>
<evidence type="ECO:0000256" key="6">
    <source>
        <dbReference type="ARBA" id="ARBA00023316"/>
    </source>
</evidence>
<dbReference type="EMBL" id="FOIM01000042">
    <property type="protein sequence ID" value="SEU17404.1"/>
    <property type="molecule type" value="Genomic_DNA"/>
</dbReference>
<dbReference type="InterPro" id="IPR018337">
    <property type="entry name" value="Cell_wall/Cho-bd_repeat"/>
</dbReference>
<reference evidence="13" key="1">
    <citation type="submission" date="2016-10" db="EMBL/GenBank/DDBJ databases">
        <authorList>
            <person name="Varghese N."/>
            <person name="Submissions S."/>
        </authorList>
    </citation>
    <scope>NUCLEOTIDE SEQUENCE [LARGE SCALE GENOMIC DNA]</scope>
    <source>
        <strain evidence="13">NLAE-zl-G277</strain>
    </source>
</reference>
<evidence type="ECO:0000256" key="2">
    <source>
        <dbReference type="ARBA" id="ARBA00022679"/>
    </source>
</evidence>